<evidence type="ECO:0000313" key="1">
    <source>
        <dbReference type="EMBL" id="CCC99906.1"/>
    </source>
</evidence>
<evidence type="ECO:0000313" key="2">
    <source>
        <dbReference type="Proteomes" id="UP000007319"/>
    </source>
</evidence>
<dbReference type="Proteomes" id="UP000007319">
    <property type="component" value="Plasmid AZOBR_p1"/>
</dbReference>
<keyword evidence="1" id="KW-0614">Plasmid</keyword>
<dbReference type="KEGG" id="abs:AZOBR_p130094"/>
<gene>
    <name evidence="1" type="ORF">AZOBR_p130094</name>
</gene>
<proteinExistence type="predicted"/>
<sequence length="85" mass="9533">MDWAQRLKPLNFFTFLGRTLRGAASECNNFLMLRAPRRQAASARTRTLPCAPRPVIAFPGDKQAACVHSPLTVPPRDAQRVQESR</sequence>
<organism evidence="1 2">
    <name type="scientific">Azospirillum baldaniorum</name>
    <dbReference type="NCBI Taxonomy" id="1064539"/>
    <lineage>
        <taxon>Bacteria</taxon>
        <taxon>Pseudomonadati</taxon>
        <taxon>Pseudomonadota</taxon>
        <taxon>Alphaproteobacteria</taxon>
        <taxon>Rhodospirillales</taxon>
        <taxon>Azospirillaceae</taxon>
        <taxon>Azospirillum</taxon>
    </lineage>
</organism>
<dbReference type="AlphaFoldDB" id="A0A9P1JU87"/>
<keyword evidence="2" id="KW-1185">Reference proteome</keyword>
<protein>
    <submittedName>
        <fullName evidence="1">Uncharacterized protein</fullName>
    </submittedName>
</protein>
<reference evidence="1 2" key="1">
    <citation type="journal article" date="2011" name="PLoS Genet.">
        <title>Azospirillum genomes reveal transition of bacteria from aquatic to terrestrial environments.</title>
        <authorList>
            <person name="Wisniewski-Dye F."/>
            <person name="Borziak K."/>
            <person name="Khalsa-Moyers G."/>
            <person name="Alexandre G."/>
            <person name="Sukharnikov L.O."/>
            <person name="Wuichet K."/>
            <person name="Hurst G.B."/>
            <person name="McDonald W.H."/>
            <person name="Robertson J.S."/>
            <person name="Barbe V."/>
            <person name="Calteau A."/>
            <person name="Rouy Z."/>
            <person name="Mangenot S."/>
            <person name="Prigent-Combaret C."/>
            <person name="Normand P."/>
            <person name="Boyer M."/>
            <person name="Siguier P."/>
            <person name="Dessaux Y."/>
            <person name="Elmerich C."/>
            <person name="Condemine G."/>
            <person name="Krishnen G."/>
            <person name="Kennedy I."/>
            <person name="Paterson A.H."/>
            <person name="Gonzalez V."/>
            <person name="Mavingui P."/>
            <person name="Zhulin I.B."/>
        </authorList>
    </citation>
    <scope>NUCLEOTIDE SEQUENCE [LARGE SCALE GENOMIC DNA]</scope>
    <source>
        <strain evidence="1 2">Sp245</strain>
    </source>
</reference>
<dbReference type="EMBL" id="HE577328">
    <property type="protein sequence ID" value="CCC99906.1"/>
    <property type="molecule type" value="Genomic_DNA"/>
</dbReference>
<accession>A0A9P1JU87</accession>
<geneLocation type="plasmid" evidence="1 2">
    <name>AZOBR_p1</name>
</geneLocation>
<name>A0A9P1JU87_9PROT</name>